<sequence length="596" mass="63668">MPLQDANKPSRRQILAAERKKHGAYDPVRLAKVLPPKRSFQRQSQRAPRAAFRPRLWKRDDYPAEGSDATPDSSINTATPASSGLSTLPTSTDKDSARSDTLPSSIPQINYGDAKPAPPVEPGAMHNDTQPSQPVDQKSAVNGTTASSGSDISVDAGGIHHTGHKIELAAGIVIMAVVVAMVGYFFKRYRHGLSLRFCGKESILKKRKKSQRLGSIDGLGTVWTDGHKHVEPCDDKTGSSDYLVSQVSSSRAGPFDRAISTMLSPASRTHTEPSPTGSAFQGVTLDAIKTSSYLGVPTPPKAALSHQRSLDSIAEVQEPPSRASSHFPTKRDSAYFDTTPKRLTWTDRQHRPMTSPGETGRSFGSTTPSSTAYFSTPESKLSKKSSPVRPQSAKSGGDIEMTRQGSKLVIRNRPSTATLRRPLSSAGSSFRSALRKTRGVDGEEEDGAICIETDGIVESPRDGVYDLSIPSVNVDGSQLRSHFSSGSSVVPQNRLSYATTASPAGSFSFEIKDAVRLRAPATLDAPAGGDGGETEAGRVGKGKGVGIGAGVSTESFVRDLDWDLGDCTLSSDSRWTSSTKTPQQQRQSDKTTNKGQ</sequence>
<dbReference type="AlphaFoldDB" id="A0A0F7S358"/>
<reference evidence="5" key="2">
    <citation type="submission" date="2014-06" db="EMBL/GenBank/DDBJ databases">
        <authorList>
            <person name="Berkman P.J."/>
        </authorList>
    </citation>
    <scope>NUCLEOTIDE SEQUENCE [LARGE SCALE GENOMIC DNA]</scope>
</reference>
<reference evidence="4" key="3">
    <citation type="submission" date="2014-06" db="EMBL/GenBank/DDBJ databases">
        <authorList>
            <person name="Berkman J.Paul."/>
        </authorList>
    </citation>
    <scope>NUCLEOTIDE SEQUENCE [LARGE SCALE GENOMIC DNA]</scope>
</reference>
<name>A0A0F7S358_9BASI</name>
<dbReference type="EMBL" id="LK056665">
    <property type="protein sequence ID" value="CDS82148.1"/>
    <property type="molecule type" value="Genomic_DNA"/>
</dbReference>
<evidence type="ECO:0000256" key="1">
    <source>
        <dbReference type="SAM" id="MobiDB-lite"/>
    </source>
</evidence>
<organism evidence="4 5">
    <name type="scientific">Sporisorium scitamineum</name>
    <dbReference type="NCBI Taxonomy" id="49012"/>
    <lineage>
        <taxon>Eukaryota</taxon>
        <taxon>Fungi</taxon>
        <taxon>Dikarya</taxon>
        <taxon>Basidiomycota</taxon>
        <taxon>Ustilaginomycotina</taxon>
        <taxon>Ustilaginomycetes</taxon>
        <taxon>Ustilaginales</taxon>
        <taxon>Ustilaginaceae</taxon>
        <taxon>Sporisorium</taxon>
    </lineage>
</organism>
<feature type="region of interest" description="Disordered" evidence="1">
    <location>
        <begin position="523"/>
        <end position="545"/>
    </location>
</feature>
<accession>A0A0F7S358</accession>
<evidence type="ECO:0000313" key="4">
    <source>
        <dbReference type="EMBL" id="CDW97337.1"/>
    </source>
</evidence>
<dbReference type="EMBL" id="CCFA01001564">
    <property type="protein sequence ID" value="CDW97337.1"/>
    <property type="molecule type" value="Genomic_DNA"/>
</dbReference>
<feature type="compositionally biased region" description="Polar residues" evidence="1">
    <location>
        <begin position="99"/>
        <end position="108"/>
    </location>
</feature>
<evidence type="ECO:0000313" key="5">
    <source>
        <dbReference type="Proteomes" id="UP000242770"/>
    </source>
</evidence>
<evidence type="ECO:0000256" key="2">
    <source>
        <dbReference type="SAM" id="Phobius"/>
    </source>
</evidence>
<feature type="region of interest" description="Disordered" evidence="1">
    <location>
        <begin position="1"/>
        <end position="149"/>
    </location>
</feature>
<dbReference type="Proteomes" id="UP000242770">
    <property type="component" value="Unassembled WGS sequence"/>
</dbReference>
<feature type="region of interest" description="Disordered" evidence="1">
    <location>
        <begin position="348"/>
        <end position="400"/>
    </location>
</feature>
<evidence type="ECO:0000313" key="3">
    <source>
        <dbReference type="EMBL" id="CDS82148.1"/>
    </source>
</evidence>
<feature type="compositionally biased region" description="Polar residues" evidence="1">
    <location>
        <begin position="362"/>
        <end position="394"/>
    </location>
</feature>
<dbReference type="STRING" id="49012.A0A0F7S358"/>
<keyword evidence="5" id="KW-1185">Reference proteome</keyword>
<gene>
    <name evidence="4" type="primary">SSCI28920.1</name>
    <name evidence="3" type="ORF">SPSC_02968</name>
</gene>
<reference evidence="3" key="1">
    <citation type="submission" date="2014-06" db="EMBL/GenBank/DDBJ databases">
        <authorList>
            <person name="Ju J."/>
            <person name="Zhang J."/>
        </authorList>
    </citation>
    <scope>NUCLEOTIDE SEQUENCE</scope>
    <source>
        <strain evidence="3">SscI8</strain>
    </source>
</reference>
<keyword evidence="2" id="KW-0812">Transmembrane</keyword>
<proteinExistence type="predicted"/>
<feature type="region of interest" description="Disordered" evidence="1">
    <location>
        <begin position="569"/>
        <end position="596"/>
    </location>
</feature>
<protein>
    <submittedName>
        <fullName evidence="4">Uncharacterized protein</fullName>
    </submittedName>
</protein>
<feature type="compositionally biased region" description="Polar residues" evidence="1">
    <location>
        <begin position="569"/>
        <end position="586"/>
    </location>
</feature>
<feature type="compositionally biased region" description="Polar residues" evidence="1">
    <location>
        <begin position="70"/>
        <end position="91"/>
    </location>
</feature>
<feature type="compositionally biased region" description="Polar residues" evidence="1">
    <location>
        <begin position="127"/>
        <end position="149"/>
    </location>
</feature>
<feature type="region of interest" description="Disordered" evidence="1">
    <location>
        <begin position="315"/>
        <end position="334"/>
    </location>
</feature>
<feature type="transmembrane region" description="Helical" evidence="2">
    <location>
        <begin position="168"/>
        <end position="186"/>
    </location>
</feature>
<keyword evidence="2" id="KW-1133">Transmembrane helix</keyword>
<feature type="compositionally biased region" description="Basic and acidic residues" evidence="1">
    <location>
        <begin position="587"/>
        <end position="596"/>
    </location>
</feature>
<dbReference type="OrthoDB" id="2547656at2759"/>
<keyword evidence="2" id="KW-0472">Membrane</keyword>